<evidence type="ECO:0000313" key="4">
    <source>
        <dbReference type="Proteomes" id="UP000053317"/>
    </source>
</evidence>
<sequence length="312" mass="35597">MVAFKNFEASVHVDGTALVEYEGDEDDNGVNETNTTNTVTRYIEAIAGKAFVIKYAVRSGLDVLKDCDALRWTLVIDGKLIKHGIWSRTMLQTSPSFCQRSDTSIQNEDESGWTEREFTFGNINLRDVGPDEALDTVKERYKHTGEIQLECWLFRGHPGEEQSTIMERKQRAKNELSVPEKAVKGQAISLATRSIFEEDLQDLLILPRTPSPVPLEDRPTADLTSDELRELVERQRSQLAASRSLVKTEEEIIAKRERDDDFFRYMKQKRQKRATRRQNNEPEDSDDEVRFIGQGKAGSPNRDKNLGTIDLT</sequence>
<dbReference type="PANTHER" id="PTHR36223:SF1">
    <property type="entry name" value="TRANSCRIPTION ELONGATION FACTOR EAF N-TERMINAL DOMAIN-CONTAINING PROTEIN"/>
    <property type="match status" value="1"/>
</dbReference>
<organism evidence="3 4">
    <name type="scientific">Phaeomoniella chlamydospora</name>
    <name type="common">Phaeoacremonium chlamydosporum</name>
    <dbReference type="NCBI Taxonomy" id="158046"/>
    <lineage>
        <taxon>Eukaryota</taxon>
        <taxon>Fungi</taxon>
        <taxon>Dikarya</taxon>
        <taxon>Ascomycota</taxon>
        <taxon>Pezizomycotina</taxon>
        <taxon>Eurotiomycetes</taxon>
        <taxon>Chaetothyriomycetidae</taxon>
        <taxon>Phaeomoniellales</taxon>
        <taxon>Phaeomoniellaceae</taxon>
        <taxon>Phaeomoniella</taxon>
    </lineage>
</organism>
<feature type="region of interest" description="Disordered" evidence="1">
    <location>
        <begin position="269"/>
        <end position="312"/>
    </location>
</feature>
<reference evidence="3 4" key="2">
    <citation type="submission" date="2015-05" db="EMBL/GenBank/DDBJ databases">
        <authorList>
            <person name="Morales-Cruz A."/>
            <person name="Amrine K.C."/>
            <person name="Cantu D."/>
        </authorList>
    </citation>
    <scope>NUCLEOTIDE SEQUENCE [LARGE SCALE GENOMIC DNA]</scope>
    <source>
        <strain evidence="3">UCRPC4</strain>
    </source>
</reference>
<proteinExistence type="predicted"/>
<dbReference type="InterPro" id="IPR057678">
    <property type="entry name" value="DUF7918"/>
</dbReference>
<dbReference type="PANTHER" id="PTHR36223">
    <property type="entry name" value="BETA-LACTAMASE-TYPE TRANSPEPTIDASE FOLD DOMAIN CONTAINING PROTEIN"/>
    <property type="match status" value="1"/>
</dbReference>
<feature type="domain" description="DUF7918" evidence="2">
    <location>
        <begin position="7"/>
        <end position="193"/>
    </location>
</feature>
<gene>
    <name evidence="3" type="ORF">UCRPC4_g02735</name>
</gene>
<name>A0A0G2EME1_PHACM</name>
<comment type="caution">
    <text evidence="3">The sequence shown here is derived from an EMBL/GenBank/DDBJ whole genome shotgun (WGS) entry which is preliminary data.</text>
</comment>
<dbReference type="EMBL" id="LCWF01000064">
    <property type="protein sequence ID" value="KKY23922.1"/>
    <property type="molecule type" value="Genomic_DNA"/>
</dbReference>
<dbReference type="Pfam" id="PF25534">
    <property type="entry name" value="DUF7918"/>
    <property type="match status" value="1"/>
</dbReference>
<protein>
    <recommendedName>
        <fullName evidence="2">DUF7918 domain-containing protein</fullName>
    </recommendedName>
</protein>
<dbReference type="OrthoDB" id="3364132at2759"/>
<evidence type="ECO:0000259" key="2">
    <source>
        <dbReference type="Pfam" id="PF25534"/>
    </source>
</evidence>
<reference evidence="3 4" key="1">
    <citation type="submission" date="2015-05" db="EMBL/GenBank/DDBJ databases">
        <title>Distinctive expansion of gene families associated with plant cell wall degradation and secondary metabolism in the genomes of grapevine trunk pathogens.</title>
        <authorList>
            <person name="Lawrence D.P."/>
            <person name="Travadon R."/>
            <person name="Rolshausen P.E."/>
            <person name="Baumgartner K."/>
        </authorList>
    </citation>
    <scope>NUCLEOTIDE SEQUENCE [LARGE SCALE GENOMIC DNA]</scope>
    <source>
        <strain evidence="3">UCRPC4</strain>
    </source>
</reference>
<keyword evidence="4" id="KW-1185">Reference proteome</keyword>
<accession>A0A0G2EME1</accession>
<dbReference type="AlphaFoldDB" id="A0A0G2EME1"/>
<evidence type="ECO:0000313" key="3">
    <source>
        <dbReference type="EMBL" id="KKY23922.1"/>
    </source>
</evidence>
<evidence type="ECO:0000256" key="1">
    <source>
        <dbReference type="SAM" id="MobiDB-lite"/>
    </source>
</evidence>
<dbReference type="Proteomes" id="UP000053317">
    <property type="component" value="Unassembled WGS sequence"/>
</dbReference>